<accession>A0ABY7JUW3</accession>
<evidence type="ECO:0000256" key="9">
    <source>
        <dbReference type="SAM" id="Phobius"/>
    </source>
</evidence>
<keyword evidence="5" id="KW-0029">Amino-acid transport</keyword>
<feature type="transmembrane region" description="Helical" evidence="9">
    <location>
        <begin position="258"/>
        <end position="279"/>
    </location>
</feature>
<feature type="transmembrane region" description="Helical" evidence="9">
    <location>
        <begin position="60"/>
        <end position="83"/>
    </location>
</feature>
<evidence type="ECO:0000256" key="2">
    <source>
        <dbReference type="ARBA" id="ARBA00022448"/>
    </source>
</evidence>
<proteinExistence type="inferred from homology"/>
<evidence type="ECO:0000256" key="4">
    <source>
        <dbReference type="ARBA" id="ARBA00022692"/>
    </source>
</evidence>
<evidence type="ECO:0000256" key="5">
    <source>
        <dbReference type="ARBA" id="ARBA00022970"/>
    </source>
</evidence>
<feature type="transmembrane region" description="Helical" evidence="9">
    <location>
        <begin position="6"/>
        <end position="26"/>
    </location>
</feature>
<dbReference type="CDD" id="cd06582">
    <property type="entry name" value="TM_PBP1_LivH_like"/>
    <property type="match status" value="1"/>
</dbReference>
<evidence type="ECO:0000256" key="1">
    <source>
        <dbReference type="ARBA" id="ARBA00004651"/>
    </source>
</evidence>
<keyword evidence="11" id="KW-1185">Reference proteome</keyword>
<dbReference type="EMBL" id="CP097463">
    <property type="protein sequence ID" value="WAX56335.1"/>
    <property type="molecule type" value="Genomic_DNA"/>
</dbReference>
<comment type="similarity">
    <text evidence="8">Belongs to the binding-protein-dependent transport system permease family. LivHM subfamily.</text>
</comment>
<evidence type="ECO:0000256" key="7">
    <source>
        <dbReference type="ARBA" id="ARBA00023136"/>
    </source>
</evidence>
<dbReference type="PANTHER" id="PTHR11795:SF445">
    <property type="entry name" value="AMINO ACID ABC TRANSPORTER PERMEASE PROTEIN"/>
    <property type="match status" value="1"/>
</dbReference>
<gene>
    <name evidence="10" type="ORF">M6B22_17600</name>
</gene>
<feature type="transmembrane region" description="Helical" evidence="9">
    <location>
        <begin position="95"/>
        <end position="113"/>
    </location>
</feature>
<keyword evidence="6 9" id="KW-1133">Transmembrane helix</keyword>
<keyword evidence="7 9" id="KW-0472">Membrane</keyword>
<evidence type="ECO:0000313" key="10">
    <source>
        <dbReference type="EMBL" id="WAX56335.1"/>
    </source>
</evidence>
<dbReference type="InterPro" id="IPR001851">
    <property type="entry name" value="ABC_transp_permease"/>
</dbReference>
<protein>
    <submittedName>
        <fullName evidence="10">Branched-chain amino acid ABC transporter permease</fullName>
    </submittedName>
</protein>
<name>A0ABY7JUW3_9ACTN</name>
<feature type="transmembrane region" description="Helical" evidence="9">
    <location>
        <begin position="192"/>
        <end position="211"/>
    </location>
</feature>
<dbReference type="Pfam" id="PF02653">
    <property type="entry name" value="BPD_transp_2"/>
    <property type="match status" value="1"/>
</dbReference>
<evidence type="ECO:0000313" key="11">
    <source>
        <dbReference type="Proteomes" id="UP001164693"/>
    </source>
</evidence>
<keyword evidence="3" id="KW-1003">Cell membrane</keyword>
<feature type="transmembrane region" description="Helical" evidence="9">
    <location>
        <begin position="33"/>
        <end position="54"/>
    </location>
</feature>
<dbReference type="Proteomes" id="UP001164693">
    <property type="component" value="Chromosome"/>
</dbReference>
<sequence length="291" mass="30354">MLNSQLWVAVIEDGCFFGLLALAYFINLIGAGFFNFAIGAVAMGAALGASWLVGDHDWDVWPATVTAVFAAMVLAATIELAIVRPVQARSGRGELPALVAVAATLFAVVQLAGEAFGRDSRAGHPVWTTSQFHVGSAVVDPITVPLLAVTIALTAGLALWLRRSRAGRLVRAIGDNSDTARTLGLPVGRTRLIAFVIGGFIAAVAGLLFAGKSGVSTSNALQWTLNGFLALVIGGTGSVWAPLFGGLLLAMGQIFIPYYLGGAAFSYALVLVAMAFFAFRPEGIFTARVRV</sequence>
<evidence type="ECO:0000256" key="6">
    <source>
        <dbReference type="ARBA" id="ARBA00022989"/>
    </source>
</evidence>
<organism evidence="10 11">
    <name type="scientific">Jatrophihabitans cynanchi</name>
    <dbReference type="NCBI Taxonomy" id="2944128"/>
    <lineage>
        <taxon>Bacteria</taxon>
        <taxon>Bacillati</taxon>
        <taxon>Actinomycetota</taxon>
        <taxon>Actinomycetes</taxon>
        <taxon>Jatrophihabitantales</taxon>
        <taxon>Jatrophihabitantaceae</taxon>
        <taxon>Jatrophihabitans</taxon>
    </lineage>
</organism>
<evidence type="ECO:0000256" key="8">
    <source>
        <dbReference type="ARBA" id="ARBA00037998"/>
    </source>
</evidence>
<keyword evidence="2" id="KW-0813">Transport</keyword>
<dbReference type="InterPro" id="IPR052157">
    <property type="entry name" value="BCAA_transport_permease"/>
</dbReference>
<keyword evidence="4 9" id="KW-0812">Transmembrane</keyword>
<feature type="transmembrane region" description="Helical" evidence="9">
    <location>
        <begin position="142"/>
        <end position="161"/>
    </location>
</feature>
<comment type="subcellular location">
    <subcellularLocation>
        <location evidence="1">Cell membrane</location>
        <topology evidence="1">Multi-pass membrane protein</topology>
    </subcellularLocation>
</comment>
<dbReference type="RefSeq" id="WP_269442867.1">
    <property type="nucleotide sequence ID" value="NZ_CP097463.1"/>
</dbReference>
<dbReference type="PANTHER" id="PTHR11795">
    <property type="entry name" value="BRANCHED-CHAIN AMINO ACID TRANSPORT SYSTEM PERMEASE PROTEIN LIVH"/>
    <property type="match status" value="1"/>
</dbReference>
<feature type="transmembrane region" description="Helical" evidence="9">
    <location>
        <begin position="223"/>
        <end position="251"/>
    </location>
</feature>
<reference evidence="10" key="1">
    <citation type="submission" date="2022-05" db="EMBL/GenBank/DDBJ databases">
        <title>Jatrophihabitans sp. SB3-54 whole genome sequence.</title>
        <authorList>
            <person name="Suh M.K."/>
            <person name="Eom M.K."/>
            <person name="Kim J.S."/>
            <person name="Kim H.S."/>
            <person name="Do H.E."/>
            <person name="Shin Y.K."/>
            <person name="Lee J.-S."/>
        </authorList>
    </citation>
    <scope>NUCLEOTIDE SEQUENCE</scope>
    <source>
        <strain evidence="10">SB3-54</strain>
    </source>
</reference>
<evidence type="ECO:0000256" key="3">
    <source>
        <dbReference type="ARBA" id="ARBA00022475"/>
    </source>
</evidence>